<evidence type="ECO:0000259" key="1">
    <source>
        <dbReference type="Pfam" id="PF25568"/>
    </source>
</evidence>
<evidence type="ECO:0000313" key="3">
    <source>
        <dbReference type="Proteomes" id="UP001202328"/>
    </source>
</evidence>
<keyword evidence="3" id="KW-1185">Reference proteome</keyword>
<evidence type="ECO:0000313" key="2">
    <source>
        <dbReference type="EMBL" id="KAI3873404.1"/>
    </source>
</evidence>
<organism evidence="2 3">
    <name type="scientific">Papaver atlanticum</name>
    <dbReference type="NCBI Taxonomy" id="357466"/>
    <lineage>
        <taxon>Eukaryota</taxon>
        <taxon>Viridiplantae</taxon>
        <taxon>Streptophyta</taxon>
        <taxon>Embryophyta</taxon>
        <taxon>Tracheophyta</taxon>
        <taxon>Spermatophyta</taxon>
        <taxon>Magnoliopsida</taxon>
        <taxon>Ranunculales</taxon>
        <taxon>Papaveraceae</taxon>
        <taxon>Papaveroideae</taxon>
        <taxon>Papaver</taxon>
    </lineage>
</organism>
<dbReference type="InterPro" id="IPR058017">
    <property type="entry name" value="At3g28540-like_C"/>
</dbReference>
<dbReference type="AlphaFoldDB" id="A0AAD4S7N8"/>
<dbReference type="Proteomes" id="UP001202328">
    <property type="component" value="Unassembled WGS sequence"/>
</dbReference>
<sequence>MDPRKKQEVIDGLTTFSKGKDYYAEIGFKVLSKNYLRLDSHDLFERIRLLIDEVQITPADVTEHLMPKTLDMNAEECLKALIQALENAKVIKVLENEKGADQVFENKEENEVLKLMKIHRILRSMK</sequence>
<accession>A0AAD4S7N8</accession>
<protein>
    <recommendedName>
        <fullName evidence="1">AAA+ ATPase At3g28540-like C-terminal domain-containing protein</fullName>
    </recommendedName>
</protein>
<dbReference type="PANTHER" id="PTHR23070">
    <property type="entry name" value="BCS1 AAA-TYPE ATPASE"/>
    <property type="match status" value="1"/>
</dbReference>
<comment type="caution">
    <text evidence="2">The sequence shown here is derived from an EMBL/GenBank/DDBJ whole genome shotgun (WGS) entry which is preliminary data.</text>
</comment>
<dbReference type="Gene3D" id="6.10.280.40">
    <property type="match status" value="1"/>
</dbReference>
<proteinExistence type="predicted"/>
<reference evidence="2" key="1">
    <citation type="submission" date="2022-04" db="EMBL/GenBank/DDBJ databases">
        <title>A functionally conserved STORR gene fusion in Papaver species that diverged 16.8 million years ago.</title>
        <authorList>
            <person name="Catania T."/>
        </authorList>
    </citation>
    <scope>NUCLEOTIDE SEQUENCE</scope>
    <source>
        <strain evidence="2">S-188037</strain>
    </source>
</reference>
<feature type="domain" description="AAA+ ATPase At3g28540-like C-terminal" evidence="1">
    <location>
        <begin position="27"/>
        <end position="92"/>
    </location>
</feature>
<gene>
    <name evidence="2" type="ORF">MKW98_008056</name>
</gene>
<dbReference type="InterPro" id="IPR050747">
    <property type="entry name" value="Mitochondrial_chaperone_BCS1"/>
</dbReference>
<name>A0AAD4S7N8_9MAGN</name>
<dbReference type="EMBL" id="JAJJMB010012776">
    <property type="protein sequence ID" value="KAI3873404.1"/>
    <property type="molecule type" value="Genomic_DNA"/>
</dbReference>
<dbReference type="Pfam" id="PF25568">
    <property type="entry name" value="AAA_lid_At3g28540"/>
    <property type="match status" value="1"/>
</dbReference>